<evidence type="ECO:0000256" key="1">
    <source>
        <dbReference type="ARBA" id="ARBA00004442"/>
    </source>
</evidence>
<protein>
    <submittedName>
        <fullName evidence="8">RagB/SusD family nutrient uptake outer membrane protein</fullName>
    </submittedName>
</protein>
<evidence type="ECO:0000259" key="6">
    <source>
        <dbReference type="Pfam" id="PF07980"/>
    </source>
</evidence>
<proteinExistence type="inferred from homology"/>
<evidence type="ECO:0000256" key="5">
    <source>
        <dbReference type="ARBA" id="ARBA00023237"/>
    </source>
</evidence>
<evidence type="ECO:0000256" key="4">
    <source>
        <dbReference type="ARBA" id="ARBA00023136"/>
    </source>
</evidence>
<dbReference type="Proteomes" id="UP000291117">
    <property type="component" value="Unassembled WGS sequence"/>
</dbReference>
<dbReference type="Pfam" id="PF14322">
    <property type="entry name" value="SusD-like_3"/>
    <property type="match status" value="1"/>
</dbReference>
<comment type="similarity">
    <text evidence="2">Belongs to the SusD family.</text>
</comment>
<feature type="domain" description="SusD-like N-terminal" evidence="7">
    <location>
        <begin position="107"/>
        <end position="228"/>
    </location>
</feature>
<reference evidence="8 9" key="1">
    <citation type="submission" date="2019-02" db="EMBL/GenBank/DDBJ databases">
        <title>Pedobacter sp. RP-3-8 sp. nov., isolated from Arctic soil.</title>
        <authorList>
            <person name="Dahal R.H."/>
        </authorList>
    </citation>
    <scope>NUCLEOTIDE SEQUENCE [LARGE SCALE GENOMIC DNA]</scope>
    <source>
        <strain evidence="8 9">RP-3-8</strain>
    </source>
</reference>
<dbReference type="Pfam" id="PF07980">
    <property type="entry name" value="SusD_RagB"/>
    <property type="match status" value="1"/>
</dbReference>
<keyword evidence="9" id="KW-1185">Reference proteome</keyword>
<accession>A0A4R0NKV9</accession>
<organism evidence="8 9">
    <name type="scientific">Pedobacter hiemivivus</name>
    <dbReference type="NCBI Taxonomy" id="2530454"/>
    <lineage>
        <taxon>Bacteria</taxon>
        <taxon>Pseudomonadati</taxon>
        <taxon>Bacteroidota</taxon>
        <taxon>Sphingobacteriia</taxon>
        <taxon>Sphingobacteriales</taxon>
        <taxon>Sphingobacteriaceae</taxon>
        <taxon>Pedobacter</taxon>
    </lineage>
</organism>
<dbReference type="GO" id="GO:0009279">
    <property type="term" value="C:cell outer membrane"/>
    <property type="evidence" value="ECO:0007669"/>
    <property type="project" value="UniProtKB-SubCell"/>
</dbReference>
<evidence type="ECO:0000259" key="7">
    <source>
        <dbReference type="Pfam" id="PF14322"/>
    </source>
</evidence>
<dbReference type="PROSITE" id="PS51257">
    <property type="entry name" value="PROKAR_LIPOPROTEIN"/>
    <property type="match status" value="1"/>
</dbReference>
<dbReference type="InterPro" id="IPR033985">
    <property type="entry name" value="SusD-like_N"/>
</dbReference>
<comment type="subcellular location">
    <subcellularLocation>
        <location evidence="1">Cell outer membrane</location>
    </subcellularLocation>
</comment>
<evidence type="ECO:0000313" key="9">
    <source>
        <dbReference type="Proteomes" id="UP000291117"/>
    </source>
</evidence>
<dbReference type="InterPro" id="IPR011990">
    <property type="entry name" value="TPR-like_helical_dom_sf"/>
</dbReference>
<dbReference type="AlphaFoldDB" id="A0A4R0NKV9"/>
<keyword evidence="5" id="KW-0998">Cell outer membrane</keyword>
<comment type="caution">
    <text evidence="8">The sequence shown here is derived from an EMBL/GenBank/DDBJ whole genome shotgun (WGS) entry which is preliminary data.</text>
</comment>
<keyword evidence="4" id="KW-0472">Membrane</keyword>
<evidence type="ECO:0000313" key="8">
    <source>
        <dbReference type="EMBL" id="TCC99624.1"/>
    </source>
</evidence>
<dbReference type="EMBL" id="SJSM01000001">
    <property type="protein sequence ID" value="TCC99624.1"/>
    <property type="molecule type" value="Genomic_DNA"/>
</dbReference>
<feature type="domain" description="RagB/SusD" evidence="6">
    <location>
        <begin position="356"/>
        <end position="480"/>
    </location>
</feature>
<evidence type="ECO:0000256" key="3">
    <source>
        <dbReference type="ARBA" id="ARBA00022729"/>
    </source>
</evidence>
<dbReference type="InterPro" id="IPR012944">
    <property type="entry name" value="SusD_RagB_dom"/>
</dbReference>
<dbReference type="SUPFAM" id="SSF48452">
    <property type="entry name" value="TPR-like"/>
    <property type="match status" value="1"/>
</dbReference>
<dbReference type="OrthoDB" id="697229at2"/>
<dbReference type="RefSeq" id="WP_131607009.1">
    <property type="nucleotide sequence ID" value="NZ_SJSM01000001.1"/>
</dbReference>
<keyword evidence="3" id="KW-0732">Signal</keyword>
<evidence type="ECO:0000256" key="2">
    <source>
        <dbReference type="ARBA" id="ARBA00006275"/>
    </source>
</evidence>
<name>A0A4R0NKV9_9SPHI</name>
<dbReference type="Gene3D" id="1.25.40.390">
    <property type="match status" value="1"/>
</dbReference>
<gene>
    <name evidence="8" type="ORF">EZ444_02840</name>
</gene>
<sequence>MKQIYKNIRVVMVLALLVTGMVSCKKEFLEVSPKGKLIAQKVSDYNLLLSNLDLVNIGGDAQVPMGDEVAAVEPYFSGTSLKAGRLFRWNDVTYEPDEDASELVVPLQNIYLFNKIINEVPDATDGTEQEKLSIKAEAMAGRAWTYFLLINYFGKPYNETSSATDLGFPIVVKADVTETKFTRATVKEVYDFIVTDLVAAIPHLPKQTTHRLRMSKAAGEGILGKVYMFMGKFNEALPHLNAALTDITNAAIPVRLYDYNQTFAPGGAFMPIGLFGPSYPSVPNNEENVLGKQVFNYWTFSDNEFVINEKTVDLYDPFDLRLNFYSPTAFFGPAYQPGLLRKIGPGSIQYGVVVPDLYLLRAECKARTNDLSGAKEDVETLRKNRLPENNWNVPSVIVGQKVPLVKFIIEERIREFAVCGYRWFDMRRLSVDPLFVGTTYTHTLYSETGITTTFTLKPERFVLRFPQKLINDNPGMQNNP</sequence>